<name>A0AA88I226_ARTSF</name>
<feature type="region of interest" description="Disordered" evidence="1">
    <location>
        <begin position="348"/>
        <end position="378"/>
    </location>
</feature>
<dbReference type="InterPro" id="IPR036034">
    <property type="entry name" value="PDZ_sf"/>
</dbReference>
<proteinExistence type="predicted"/>
<evidence type="ECO:0000256" key="1">
    <source>
        <dbReference type="SAM" id="MobiDB-lite"/>
    </source>
</evidence>
<dbReference type="SMART" id="SM00735">
    <property type="entry name" value="ZM"/>
    <property type="match status" value="1"/>
</dbReference>
<evidence type="ECO:0000313" key="4">
    <source>
        <dbReference type="Proteomes" id="UP001187531"/>
    </source>
</evidence>
<keyword evidence="4" id="KW-1185">Reference proteome</keyword>
<dbReference type="SMART" id="SM00228">
    <property type="entry name" value="PDZ"/>
    <property type="match status" value="1"/>
</dbReference>
<dbReference type="Proteomes" id="UP001187531">
    <property type="component" value="Unassembled WGS sequence"/>
</dbReference>
<evidence type="ECO:0000259" key="2">
    <source>
        <dbReference type="PROSITE" id="PS50106"/>
    </source>
</evidence>
<organism evidence="3 4">
    <name type="scientific">Artemia franciscana</name>
    <name type="common">Brine shrimp</name>
    <name type="synonym">Artemia sanfranciscana</name>
    <dbReference type="NCBI Taxonomy" id="6661"/>
    <lineage>
        <taxon>Eukaryota</taxon>
        <taxon>Metazoa</taxon>
        <taxon>Ecdysozoa</taxon>
        <taxon>Arthropoda</taxon>
        <taxon>Crustacea</taxon>
        <taxon>Branchiopoda</taxon>
        <taxon>Anostraca</taxon>
        <taxon>Artemiidae</taxon>
        <taxon>Artemia</taxon>
    </lineage>
</organism>
<dbReference type="SUPFAM" id="SSF50156">
    <property type="entry name" value="PDZ domain-like"/>
    <property type="match status" value="1"/>
</dbReference>
<dbReference type="InterPro" id="IPR031847">
    <property type="entry name" value="PDLI1-4/Zasp-like_mid"/>
</dbReference>
<dbReference type="InterPro" id="IPR001478">
    <property type="entry name" value="PDZ"/>
</dbReference>
<dbReference type="AlphaFoldDB" id="A0AA88I226"/>
<protein>
    <recommendedName>
        <fullName evidence="2">PDZ domain-containing protein</fullName>
    </recommendedName>
</protein>
<sequence>MWDRLVYSRLKKKYVFKTVLTVKSLKMSYHRPSFWRVPRNRDEYAESVFIGSPADGELKSGDQVLRINNTDATKLTHQEAHDILKDAGTKVTLAVNRAANGIIPPKATPRTKTSTTKTVSSDGMTTYMTTTHTSSSQSNTRKVTTVTGQTFPKKFAQVVQSPLDNLPMSVFEAADNLLEVEEDMEKERERALVTSQPYRTLPLVMPSPKPKRDVPLPAQSYLRFQPSLTFQGTPSSSPLPPHPVVNSVNQSLMQQKDIKVFDPQEGWKTDEELEPVSAVIDHPSALKTGDTPPQPQVQASNLVQHVGPALMVVHKQFNSPMNLYSAENVAKTIEQQTGVLKTLGKPTAAVNPETRSPLQKEGEAVSALGPQSKQYDPHQSPTYQALIEENEKVQTTEMRPPVTKVYTAPRAPKINSLGTSNEKIYQSYSFNKIMADVLGESAF</sequence>
<comment type="caution">
    <text evidence="3">The sequence shown here is derived from an EMBL/GenBank/DDBJ whole genome shotgun (WGS) entry which is preliminary data.</text>
</comment>
<dbReference type="Pfam" id="PF15936">
    <property type="entry name" value="DUF4749"/>
    <property type="match status" value="1"/>
</dbReference>
<dbReference type="Pfam" id="PF00595">
    <property type="entry name" value="PDZ"/>
    <property type="match status" value="1"/>
</dbReference>
<dbReference type="InterPro" id="IPR006643">
    <property type="entry name" value="Zasp-like_motif"/>
</dbReference>
<dbReference type="PROSITE" id="PS50106">
    <property type="entry name" value="PDZ"/>
    <property type="match status" value="1"/>
</dbReference>
<dbReference type="Gene3D" id="2.30.42.10">
    <property type="match status" value="1"/>
</dbReference>
<feature type="compositionally biased region" description="Polar residues" evidence="1">
    <location>
        <begin position="369"/>
        <end position="378"/>
    </location>
</feature>
<accession>A0AA88I226</accession>
<dbReference type="EMBL" id="JAVRJZ010000007">
    <property type="protein sequence ID" value="KAK2720155.1"/>
    <property type="molecule type" value="Genomic_DNA"/>
</dbReference>
<gene>
    <name evidence="3" type="ORF">QYM36_004156</name>
</gene>
<feature type="region of interest" description="Disordered" evidence="1">
    <location>
        <begin position="102"/>
        <end position="141"/>
    </location>
</feature>
<evidence type="ECO:0000313" key="3">
    <source>
        <dbReference type="EMBL" id="KAK2720155.1"/>
    </source>
</evidence>
<feature type="compositionally biased region" description="Low complexity" evidence="1">
    <location>
        <begin position="104"/>
        <end position="140"/>
    </location>
</feature>
<feature type="domain" description="PDZ" evidence="2">
    <location>
        <begin position="44"/>
        <end position="99"/>
    </location>
</feature>
<reference evidence="3" key="1">
    <citation type="submission" date="2023-07" db="EMBL/GenBank/DDBJ databases">
        <title>Chromosome-level genome assembly of Artemia franciscana.</title>
        <authorList>
            <person name="Jo E."/>
        </authorList>
    </citation>
    <scope>NUCLEOTIDE SEQUENCE</scope>
    <source>
        <tissue evidence="3">Whole body</tissue>
    </source>
</reference>